<dbReference type="Pfam" id="PF00440">
    <property type="entry name" value="TetR_N"/>
    <property type="match status" value="1"/>
</dbReference>
<dbReference type="RefSeq" id="WP_113958713.1">
    <property type="nucleotide sequence ID" value="NZ_QNRR01000004.1"/>
</dbReference>
<feature type="DNA-binding region" description="H-T-H motif" evidence="4">
    <location>
        <begin position="38"/>
        <end position="57"/>
    </location>
</feature>
<evidence type="ECO:0000256" key="1">
    <source>
        <dbReference type="ARBA" id="ARBA00023015"/>
    </source>
</evidence>
<dbReference type="GO" id="GO:0000976">
    <property type="term" value="F:transcription cis-regulatory region binding"/>
    <property type="evidence" value="ECO:0007669"/>
    <property type="project" value="TreeGrafter"/>
</dbReference>
<accession>A0A366HMA9</accession>
<keyword evidence="2 4" id="KW-0238">DNA-binding</keyword>
<dbReference type="PRINTS" id="PR00455">
    <property type="entry name" value="HTHTETR"/>
</dbReference>
<dbReference type="Gene3D" id="1.10.357.10">
    <property type="entry name" value="Tetracycline Repressor, domain 2"/>
    <property type="match status" value="1"/>
</dbReference>
<dbReference type="InterPro" id="IPR050109">
    <property type="entry name" value="HTH-type_TetR-like_transc_reg"/>
</dbReference>
<reference evidence="6 7" key="1">
    <citation type="submission" date="2018-06" db="EMBL/GenBank/DDBJ databases">
        <title>Genomic Encyclopedia of Type Strains, Phase IV (KMG-IV): sequencing the most valuable type-strain genomes for metagenomic binning, comparative biology and taxonomic classification.</title>
        <authorList>
            <person name="Goeker M."/>
        </authorList>
    </citation>
    <scope>NUCLEOTIDE SEQUENCE [LARGE SCALE GENOMIC DNA]</scope>
    <source>
        <strain evidence="6 7">DSM 25532</strain>
    </source>
</reference>
<name>A0A366HMA9_9BACT</name>
<evidence type="ECO:0000256" key="2">
    <source>
        <dbReference type="ARBA" id="ARBA00023125"/>
    </source>
</evidence>
<protein>
    <submittedName>
        <fullName evidence="6">TetR family transcriptional regulator</fullName>
    </submittedName>
</protein>
<keyword evidence="7" id="KW-1185">Reference proteome</keyword>
<evidence type="ECO:0000313" key="7">
    <source>
        <dbReference type="Proteomes" id="UP000253426"/>
    </source>
</evidence>
<evidence type="ECO:0000259" key="5">
    <source>
        <dbReference type="PROSITE" id="PS50977"/>
    </source>
</evidence>
<comment type="caution">
    <text evidence="6">The sequence shown here is derived from an EMBL/GenBank/DDBJ whole genome shotgun (WGS) entry which is preliminary data.</text>
</comment>
<dbReference type="Proteomes" id="UP000253426">
    <property type="component" value="Unassembled WGS sequence"/>
</dbReference>
<keyword evidence="1" id="KW-0805">Transcription regulation</keyword>
<keyword evidence="3" id="KW-0804">Transcription</keyword>
<evidence type="ECO:0000313" key="6">
    <source>
        <dbReference type="EMBL" id="RBP44292.1"/>
    </source>
</evidence>
<dbReference type="InterPro" id="IPR001647">
    <property type="entry name" value="HTH_TetR"/>
</dbReference>
<dbReference type="PROSITE" id="PS50977">
    <property type="entry name" value="HTH_TETR_2"/>
    <property type="match status" value="1"/>
</dbReference>
<dbReference type="SUPFAM" id="SSF48498">
    <property type="entry name" value="Tetracyclin repressor-like, C-terminal domain"/>
    <property type="match status" value="1"/>
</dbReference>
<dbReference type="PANTHER" id="PTHR30055:SF234">
    <property type="entry name" value="HTH-TYPE TRANSCRIPTIONAL REGULATOR BETI"/>
    <property type="match status" value="1"/>
</dbReference>
<feature type="domain" description="HTH tetR-type" evidence="5">
    <location>
        <begin position="15"/>
        <end position="75"/>
    </location>
</feature>
<dbReference type="PANTHER" id="PTHR30055">
    <property type="entry name" value="HTH-TYPE TRANSCRIPTIONAL REGULATOR RUTR"/>
    <property type="match status" value="1"/>
</dbReference>
<dbReference type="GO" id="GO:0003700">
    <property type="term" value="F:DNA-binding transcription factor activity"/>
    <property type="evidence" value="ECO:0007669"/>
    <property type="project" value="TreeGrafter"/>
</dbReference>
<dbReference type="OrthoDB" id="277085at2"/>
<dbReference type="InterPro" id="IPR009057">
    <property type="entry name" value="Homeodomain-like_sf"/>
</dbReference>
<dbReference type="AlphaFoldDB" id="A0A366HMA9"/>
<dbReference type="InterPro" id="IPR036271">
    <property type="entry name" value="Tet_transcr_reg_TetR-rel_C_sf"/>
</dbReference>
<sequence>MKTPSDAPTPLPETKGTRANLLDGALRVFAREGLQRATIRMMAEETGVNELTIFRHFQNKEGLISAVFDRLKETSAYGDLSSEEAWSGGLRENLNRFGTAFYELIEKDEAFIRTLIGEARRHPIPYRKIIMDAFRALHDRLMANLEAAAHAGRIRTDVNFSATVDMFINMLLAGMLKNSEGCNDGYTPAEYVATCVDLFTAGLERKTRT</sequence>
<gene>
    <name evidence="6" type="ORF">DES53_104111</name>
</gene>
<evidence type="ECO:0000256" key="4">
    <source>
        <dbReference type="PROSITE-ProRule" id="PRU00335"/>
    </source>
</evidence>
<dbReference type="SUPFAM" id="SSF46689">
    <property type="entry name" value="Homeodomain-like"/>
    <property type="match status" value="1"/>
</dbReference>
<dbReference type="EMBL" id="QNRR01000004">
    <property type="protein sequence ID" value="RBP44292.1"/>
    <property type="molecule type" value="Genomic_DNA"/>
</dbReference>
<organism evidence="6 7">
    <name type="scientific">Roseimicrobium gellanilyticum</name>
    <dbReference type="NCBI Taxonomy" id="748857"/>
    <lineage>
        <taxon>Bacteria</taxon>
        <taxon>Pseudomonadati</taxon>
        <taxon>Verrucomicrobiota</taxon>
        <taxon>Verrucomicrobiia</taxon>
        <taxon>Verrucomicrobiales</taxon>
        <taxon>Verrucomicrobiaceae</taxon>
        <taxon>Roseimicrobium</taxon>
    </lineage>
</organism>
<dbReference type="Gene3D" id="1.10.10.60">
    <property type="entry name" value="Homeodomain-like"/>
    <property type="match status" value="1"/>
</dbReference>
<proteinExistence type="predicted"/>
<evidence type="ECO:0000256" key="3">
    <source>
        <dbReference type="ARBA" id="ARBA00023163"/>
    </source>
</evidence>